<accession>A0A553ZZZ0</accession>
<keyword evidence="2" id="KW-1185">Reference proteome</keyword>
<dbReference type="Proteomes" id="UP000318521">
    <property type="component" value="Unassembled WGS sequence"/>
</dbReference>
<gene>
    <name evidence="1" type="ORF">FN960_08325</name>
</gene>
<protein>
    <submittedName>
        <fullName evidence="1">Uncharacterized protein</fullName>
    </submittedName>
</protein>
<evidence type="ECO:0000313" key="2">
    <source>
        <dbReference type="Proteomes" id="UP000318521"/>
    </source>
</evidence>
<comment type="caution">
    <text evidence="1">The sequence shown here is derived from an EMBL/GenBank/DDBJ whole genome shotgun (WGS) entry which is preliminary data.</text>
</comment>
<name>A0A553ZZZ0_9BACI</name>
<dbReference type="RefSeq" id="WP_143848244.1">
    <property type="nucleotide sequence ID" value="NZ_VLXZ01000004.1"/>
</dbReference>
<evidence type="ECO:0000313" key="1">
    <source>
        <dbReference type="EMBL" id="TSB47014.1"/>
    </source>
</evidence>
<dbReference type="EMBL" id="VLXZ01000004">
    <property type="protein sequence ID" value="TSB47014.1"/>
    <property type="molecule type" value="Genomic_DNA"/>
</dbReference>
<proteinExistence type="predicted"/>
<sequence>MSKLTIVSYPLGSTVGKKSVIFDNESEKRINQLLFEVLHLHFKDDIPVEIPNEGEVLNVNLLEERKDSSLPNIRHFSLLGPHDLALLDAIDIIHEDLDSVQQRYNLDEPTDYQEALQELVEHLKQQ</sequence>
<dbReference type="AlphaFoldDB" id="A0A553ZZZ0"/>
<reference evidence="1 2" key="1">
    <citation type="submission" date="2019-07" db="EMBL/GenBank/DDBJ databases">
        <authorList>
            <person name="Park Y.J."/>
            <person name="Jeong S.E."/>
            <person name="Jung H.S."/>
        </authorList>
    </citation>
    <scope>NUCLEOTIDE SEQUENCE [LARGE SCALE GENOMIC DNA]</scope>
    <source>
        <strain evidence="2">P16(2019)</strain>
    </source>
</reference>
<organism evidence="1 2">
    <name type="scientific">Alkalicoccobacillus porphyridii</name>
    <dbReference type="NCBI Taxonomy" id="2597270"/>
    <lineage>
        <taxon>Bacteria</taxon>
        <taxon>Bacillati</taxon>
        <taxon>Bacillota</taxon>
        <taxon>Bacilli</taxon>
        <taxon>Bacillales</taxon>
        <taxon>Bacillaceae</taxon>
        <taxon>Alkalicoccobacillus</taxon>
    </lineage>
</organism>